<gene>
    <name evidence="3" type="ORF">EGYM00392_LOCUS19954</name>
</gene>
<sequence length="336" mass="36251">MSDINSDDYYKVLGVSRDAEENDINRAYKKLALKYHPDKNPDNREKAEENFKKVSEAYDVLSDAKKRKAYDQFGKQGLQGGMGEGGMGGFGGGPGMSFTNAEDIFRQFFGGGSPFAFGDDDDGPFGGMPFGMGGMGGKGMRFSFGGPMGGMGMGGMPGMGGMGGMGGRGRPRGPQRPDVIPAGTKVAIYGLQSAPHHNGKLASILEHDRNSGRYTVETQSGDNLALKPSNFTQVTAAVIRGLKSKPELNGKKGKIMRWDEDKGRYAIQIPGQTLSLQPANLQLEQSTVVRIEGLSGAAQYNGSWGKIVDVDMEAQRYQLQLDASKQLKVRWENVRV</sequence>
<dbReference type="CDD" id="cd06257">
    <property type="entry name" value="DnaJ"/>
    <property type="match status" value="1"/>
</dbReference>
<name>A0A7S1ID67_9EUGL</name>
<dbReference type="SMART" id="SM00271">
    <property type="entry name" value="DnaJ"/>
    <property type="match status" value="1"/>
</dbReference>
<keyword evidence="1" id="KW-0143">Chaperone</keyword>
<protein>
    <recommendedName>
        <fullName evidence="2">J domain-containing protein</fullName>
    </recommendedName>
</protein>
<dbReference type="InterPro" id="IPR001623">
    <property type="entry name" value="DnaJ_domain"/>
</dbReference>
<dbReference type="InterPro" id="IPR043183">
    <property type="entry name" value="DNJB2/6-like"/>
</dbReference>
<reference evidence="3" key="1">
    <citation type="submission" date="2021-01" db="EMBL/GenBank/DDBJ databases">
        <authorList>
            <person name="Corre E."/>
            <person name="Pelletier E."/>
            <person name="Niang G."/>
            <person name="Scheremetjew M."/>
            <person name="Finn R."/>
            <person name="Kale V."/>
            <person name="Holt S."/>
            <person name="Cochrane G."/>
            <person name="Meng A."/>
            <person name="Brown T."/>
            <person name="Cohen L."/>
        </authorList>
    </citation>
    <scope>NUCLEOTIDE SEQUENCE</scope>
    <source>
        <strain evidence="3">NIES-381</strain>
    </source>
</reference>
<dbReference type="SUPFAM" id="SSF46565">
    <property type="entry name" value="Chaperone J-domain"/>
    <property type="match status" value="1"/>
</dbReference>
<dbReference type="PROSITE" id="PS50076">
    <property type="entry name" value="DNAJ_2"/>
    <property type="match status" value="1"/>
</dbReference>
<dbReference type="InterPro" id="IPR036869">
    <property type="entry name" value="J_dom_sf"/>
</dbReference>
<dbReference type="PRINTS" id="PR00625">
    <property type="entry name" value="JDOMAIN"/>
</dbReference>
<feature type="domain" description="J" evidence="2">
    <location>
        <begin position="8"/>
        <end position="74"/>
    </location>
</feature>
<dbReference type="InterPro" id="IPR018253">
    <property type="entry name" value="DnaJ_domain_CS"/>
</dbReference>
<proteinExistence type="predicted"/>
<dbReference type="GO" id="GO:0030544">
    <property type="term" value="F:Hsp70 protein binding"/>
    <property type="evidence" value="ECO:0007669"/>
    <property type="project" value="InterPro"/>
</dbReference>
<evidence type="ECO:0000313" key="3">
    <source>
        <dbReference type="EMBL" id="CAD9008860.1"/>
    </source>
</evidence>
<dbReference type="AlphaFoldDB" id="A0A7S1ID67"/>
<dbReference type="EMBL" id="HBGA01054249">
    <property type="protein sequence ID" value="CAD9008860.1"/>
    <property type="molecule type" value="Transcribed_RNA"/>
</dbReference>
<dbReference type="FunFam" id="1.10.287.110:FF:000034">
    <property type="entry name" value="Chaperone protein DnaJ"/>
    <property type="match status" value="1"/>
</dbReference>
<dbReference type="Pfam" id="PF00226">
    <property type="entry name" value="DnaJ"/>
    <property type="match status" value="1"/>
</dbReference>
<dbReference type="PANTHER" id="PTHR45168:SF3">
    <property type="entry name" value="DNAJ HEAT SHOCK PROTEIN FAMILY (HSP40) MEMBER B2"/>
    <property type="match status" value="1"/>
</dbReference>
<dbReference type="PROSITE" id="PS00636">
    <property type="entry name" value="DNAJ_1"/>
    <property type="match status" value="1"/>
</dbReference>
<evidence type="ECO:0000259" key="2">
    <source>
        <dbReference type="PROSITE" id="PS50076"/>
    </source>
</evidence>
<evidence type="ECO:0000256" key="1">
    <source>
        <dbReference type="ARBA" id="ARBA00023186"/>
    </source>
</evidence>
<dbReference type="Gene3D" id="1.10.287.110">
    <property type="entry name" value="DnaJ domain"/>
    <property type="match status" value="1"/>
</dbReference>
<dbReference type="GO" id="GO:0051082">
    <property type="term" value="F:unfolded protein binding"/>
    <property type="evidence" value="ECO:0007669"/>
    <property type="project" value="InterPro"/>
</dbReference>
<accession>A0A7S1ID67</accession>
<dbReference type="PANTHER" id="PTHR45168">
    <property type="entry name" value="DNAJ HOMOLOG SUBFAMILY B MEMBER 2"/>
    <property type="match status" value="1"/>
</dbReference>
<organism evidence="3">
    <name type="scientific">Eutreptiella gymnastica</name>
    <dbReference type="NCBI Taxonomy" id="73025"/>
    <lineage>
        <taxon>Eukaryota</taxon>
        <taxon>Discoba</taxon>
        <taxon>Euglenozoa</taxon>
        <taxon>Euglenida</taxon>
        <taxon>Spirocuta</taxon>
        <taxon>Euglenophyceae</taxon>
        <taxon>Eutreptiales</taxon>
        <taxon>Eutreptiaceae</taxon>
        <taxon>Eutreptiella</taxon>
    </lineage>
</organism>